<dbReference type="Gene3D" id="1.10.150.240">
    <property type="entry name" value="Putative phosphatase, domain 2"/>
    <property type="match status" value="1"/>
</dbReference>
<comment type="caution">
    <text evidence="3">The sequence shown here is derived from an EMBL/GenBank/DDBJ whole genome shotgun (WGS) entry which is preliminary data.</text>
</comment>
<organism evidence="3 4">
    <name type="scientific">Microbacterium faecale</name>
    <dbReference type="NCBI Taxonomy" id="1804630"/>
    <lineage>
        <taxon>Bacteria</taxon>
        <taxon>Bacillati</taxon>
        <taxon>Actinomycetota</taxon>
        <taxon>Actinomycetes</taxon>
        <taxon>Micrococcales</taxon>
        <taxon>Microbacteriaceae</taxon>
        <taxon>Microbacterium</taxon>
    </lineage>
</organism>
<protein>
    <recommendedName>
        <fullName evidence="5">Haloacid dehalogenase type II</fullName>
    </recommendedName>
</protein>
<dbReference type="InterPro" id="IPR051540">
    <property type="entry name" value="S-2-haloacid_dehalogenase"/>
</dbReference>
<evidence type="ECO:0008006" key="5">
    <source>
        <dbReference type="Google" id="ProtNLM"/>
    </source>
</evidence>
<name>A0A917DE46_9MICO</name>
<keyword evidence="1" id="KW-0378">Hydrolase</keyword>
<dbReference type="InterPro" id="IPR036412">
    <property type="entry name" value="HAD-like_sf"/>
</dbReference>
<dbReference type="NCBIfam" id="TIGR01493">
    <property type="entry name" value="HAD-SF-IA-v2"/>
    <property type="match status" value="1"/>
</dbReference>
<reference evidence="3" key="2">
    <citation type="submission" date="2020-09" db="EMBL/GenBank/DDBJ databases">
        <authorList>
            <person name="Sun Q."/>
            <person name="Zhou Y."/>
        </authorList>
    </citation>
    <scope>NUCLEOTIDE SEQUENCE</scope>
    <source>
        <strain evidence="3">CGMCC 1.15152</strain>
    </source>
</reference>
<proteinExistence type="predicted"/>
<feature type="region of interest" description="Disordered" evidence="2">
    <location>
        <begin position="1"/>
        <end position="21"/>
    </location>
</feature>
<evidence type="ECO:0000313" key="3">
    <source>
        <dbReference type="EMBL" id="GGD32855.1"/>
    </source>
</evidence>
<evidence type="ECO:0000256" key="2">
    <source>
        <dbReference type="SAM" id="MobiDB-lite"/>
    </source>
</evidence>
<dbReference type="PANTHER" id="PTHR43316:SF3">
    <property type="entry name" value="HALOACID DEHALOGENASE, TYPE II (AFU_ORTHOLOGUE AFUA_2G07750)-RELATED"/>
    <property type="match status" value="1"/>
</dbReference>
<evidence type="ECO:0000256" key="1">
    <source>
        <dbReference type="ARBA" id="ARBA00022801"/>
    </source>
</evidence>
<reference evidence="3" key="1">
    <citation type="journal article" date="2014" name="Int. J. Syst. Evol. Microbiol.">
        <title>Complete genome sequence of Corynebacterium casei LMG S-19264T (=DSM 44701T), isolated from a smear-ripened cheese.</title>
        <authorList>
            <consortium name="US DOE Joint Genome Institute (JGI-PGF)"/>
            <person name="Walter F."/>
            <person name="Albersmeier A."/>
            <person name="Kalinowski J."/>
            <person name="Ruckert C."/>
        </authorList>
    </citation>
    <scope>NUCLEOTIDE SEQUENCE</scope>
    <source>
        <strain evidence="3">CGMCC 1.15152</strain>
    </source>
</reference>
<dbReference type="GO" id="GO:0016787">
    <property type="term" value="F:hydrolase activity"/>
    <property type="evidence" value="ECO:0007669"/>
    <property type="project" value="UniProtKB-KW"/>
</dbReference>
<dbReference type="AlphaFoldDB" id="A0A917DE46"/>
<dbReference type="Pfam" id="PF00702">
    <property type="entry name" value="Hydrolase"/>
    <property type="match status" value="1"/>
</dbReference>
<dbReference type="SUPFAM" id="SSF56784">
    <property type="entry name" value="HAD-like"/>
    <property type="match status" value="1"/>
</dbReference>
<evidence type="ECO:0000313" key="4">
    <source>
        <dbReference type="Proteomes" id="UP000633205"/>
    </source>
</evidence>
<dbReference type="PANTHER" id="PTHR43316">
    <property type="entry name" value="HYDROLASE, HALOACID DELAHOGENASE-RELATED"/>
    <property type="match status" value="1"/>
</dbReference>
<dbReference type="InterPro" id="IPR023214">
    <property type="entry name" value="HAD_sf"/>
</dbReference>
<dbReference type="EMBL" id="BMHO01000001">
    <property type="protein sequence ID" value="GGD32855.1"/>
    <property type="molecule type" value="Genomic_DNA"/>
</dbReference>
<dbReference type="Gene3D" id="3.40.50.1000">
    <property type="entry name" value="HAD superfamily/HAD-like"/>
    <property type="match status" value="1"/>
</dbReference>
<accession>A0A917DE46</accession>
<keyword evidence="4" id="KW-1185">Reference proteome</keyword>
<sequence length="288" mass="30906">MTPAEISSRSPPSDAARAEARAPQICCDAHFTESEGDDARTSAWAAVKRNNVTIDPVEEAMSTSASDGPVIIFDVLGTLVDQAGSLHRHVREATGYDDAGVARIVAEWLGYVAERERAIVSGRSTFVPSDVLDAEALERMTAAGVLPARALEPLADASLRLDPWPDTIDALHQFAAEATVMGLSNASRRVLTGLSVHAGLRWHQFLSGEDATTYKPDPRIYRAAIAAVPDEDVPPYLVAAHAWDLRAAAEAGMRTAYVPRPNGDPPMPDDSFDVSAENLGDLHRKLFG</sequence>
<dbReference type="InterPro" id="IPR006439">
    <property type="entry name" value="HAD-SF_hydro_IA"/>
</dbReference>
<dbReference type="InterPro" id="IPR023198">
    <property type="entry name" value="PGP-like_dom2"/>
</dbReference>
<gene>
    <name evidence="3" type="ORF">GCM10010915_11560</name>
</gene>
<dbReference type="Proteomes" id="UP000633205">
    <property type="component" value="Unassembled WGS sequence"/>
</dbReference>